<dbReference type="GO" id="GO:0000049">
    <property type="term" value="F:tRNA binding"/>
    <property type="evidence" value="ECO:0007669"/>
    <property type="project" value="TreeGrafter"/>
</dbReference>
<dbReference type="GO" id="GO:0005829">
    <property type="term" value="C:cytosol"/>
    <property type="evidence" value="ECO:0007669"/>
    <property type="project" value="TreeGrafter"/>
</dbReference>
<dbReference type="Gene3D" id="3.30.930.10">
    <property type="entry name" value="Bira Bifunctional Protein, Domain 2"/>
    <property type="match status" value="1"/>
</dbReference>
<sequence>MKSISWQPTASIEHLKRRSQITQAVRQFFLVRDFWEVETPLLSQDTVVDTHLDPVPVTLAWDPARPSLGETYYLQTSPEFAMKRLVAAGAEAIFQVSKAFRLAEEGSQHNVEFTLVEWYRVGDDLVAGMQLLSDLAEAVLQRGPAQRWTYQALFQHHLGIDPLAASLADLRLAAQQRQVDVPASFGEEDRDGLLELLLSESIQPQLGREQPLILYHYPASQAALARLDEEDPRVACRFELFVDGMELANGYDELQNADVLIARNEANNQARTRLGKPALPSESKLQQAMQSGLPACSGCALGLDRLVMVALGASSIEEVIPFPIRRA</sequence>
<dbReference type="PROSITE" id="PS50862">
    <property type="entry name" value="AA_TRNA_LIGASE_II"/>
    <property type="match status" value="1"/>
</dbReference>
<dbReference type="SUPFAM" id="SSF55681">
    <property type="entry name" value="Class II aaRS and biotin synthetases"/>
    <property type="match status" value="1"/>
</dbReference>
<organism evidence="6 7">
    <name type="scientific">Blastopirellula marina</name>
    <dbReference type="NCBI Taxonomy" id="124"/>
    <lineage>
        <taxon>Bacteria</taxon>
        <taxon>Pseudomonadati</taxon>
        <taxon>Planctomycetota</taxon>
        <taxon>Planctomycetia</taxon>
        <taxon>Pirellulales</taxon>
        <taxon>Pirellulaceae</taxon>
        <taxon>Blastopirellula</taxon>
    </lineage>
</organism>
<gene>
    <name evidence="6" type="ORF">C5Y98_28290</name>
</gene>
<dbReference type="InterPro" id="IPR004364">
    <property type="entry name" value="Aa-tRNA-synt_II"/>
</dbReference>
<name>A0A2S8F4R2_9BACT</name>
<dbReference type="InterPro" id="IPR006195">
    <property type="entry name" value="aa-tRNA-synth_II"/>
</dbReference>
<dbReference type="InterPro" id="IPR045864">
    <property type="entry name" value="aa-tRNA-synth_II/BPL/LPL"/>
</dbReference>
<dbReference type="GO" id="GO:0005524">
    <property type="term" value="F:ATP binding"/>
    <property type="evidence" value="ECO:0007669"/>
    <property type="project" value="UniProtKB-KW"/>
</dbReference>
<proteinExistence type="predicted"/>
<comment type="caution">
    <text evidence="6">The sequence shown here is derived from an EMBL/GenBank/DDBJ whole genome shotgun (WGS) entry which is preliminary data.</text>
</comment>
<dbReference type="InterPro" id="IPR004525">
    <property type="entry name" value="EpmA"/>
</dbReference>
<protein>
    <submittedName>
        <fullName evidence="6">EF-P lysine aminoacylase GenX</fullName>
    </submittedName>
</protein>
<dbReference type="PANTHER" id="PTHR42918:SF6">
    <property type="entry name" value="ELONGATION FACTOR P--(R)-BETA-LYSINE LIGASE"/>
    <property type="match status" value="1"/>
</dbReference>
<dbReference type="NCBIfam" id="NF006828">
    <property type="entry name" value="PRK09350.1"/>
    <property type="match status" value="1"/>
</dbReference>
<dbReference type="RefSeq" id="WP_105359761.1">
    <property type="nucleotide sequence ID" value="NZ_PUIB01000028.1"/>
</dbReference>
<dbReference type="NCBIfam" id="TIGR00462">
    <property type="entry name" value="genX"/>
    <property type="match status" value="1"/>
</dbReference>
<dbReference type="Pfam" id="PF00152">
    <property type="entry name" value="tRNA-synt_2"/>
    <property type="match status" value="1"/>
</dbReference>
<evidence type="ECO:0000313" key="6">
    <source>
        <dbReference type="EMBL" id="PQO27149.1"/>
    </source>
</evidence>
<evidence type="ECO:0000313" key="7">
    <source>
        <dbReference type="Proteomes" id="UP000239388"/>
    </source>
</evidence>
<comment type="subunit">
    <text evidence="1">Homodimer.</text>
</comment>
<evidence type="ECO:0000256" key="2">
    <source>
        <dbReference type="ARBA" id="ARBA00022598"/>
    </source>
</evidence>
<dbReference type="EMBL" id="PUIB01000028">
    <property type="protein sequence ID" value="PQO27149.1"/>
    <property type="molecule type" value="Genomic_DNA"/>
</dbReference>
<dbReference type="GO" id="GO:0006430">
    <property type="term" value="P:lysyl-tRNA aminoacylation"/>
    <property type="evidence" value="ECO:0007669"/>
    <property type="project" value="InterPro"/>
</dbReference>
<dbReference type="FunFam" id="3.30.930.10:FF:000017">
    <property type="entry name" value="Elongation factor P--(R)-beta-lysine ligase"/>
    <property type="match status" value="1"/>
</dbReference>
<reference evidence="6 7" key="1">
    <citation type="submission" date="2018-02" db="EMBL/GenBank/DDBJ databases">
        <title>Comparative genomes isolates from brazilian mangrove.</title>
        <authorList>
            <person name="Araujo J.E."/>
            <person name="Taketani R.G."/>
            <person name="Silva M.C.P."/>
            <person name="Loureco M.V."/>
            <person name="Andreote F.D."/>
        </authorList>
    </citation>
    <scope>NUCLEOTIDE SEQUENCE [LARGE SCALE GENOMIC DNA]</scope>
    <source>
        <strain evidence="6 7">NAP PRIS-MGV</strain>
    </source>
</reference>
<evidence type="ECO:0000256" key="1">
    <source>
        <dbReference type="ARBA" id="ARBA00011738"/>
    </source>
</evidence>
<dbReference type="Proteomes" id="UP000239388">
    <property type="component" value="Unassembled WGS sequence"/>
</dbReference>
<evidence type="ECO:0000259" key="5">
    <source>
        <dbReference type="PROSITE" id="PS50862"/>
    </source>
</evidence>
<accession>A0A2S8F4R2</accession>
<evidence type="ECO:0000256" key="3">
    <source>
        <dbReference type="ARBA" id="ARBA00022741"/>
    </source>
</evidence>
<feature type="domain" description="Aminoacyl-transfer RNA synthetases class-II family profile" evidence="5">
    <location>
        <begin position="18"/>
        <end position="321"/>
    </location>
</feature>
<keyword evidence="3" id="KW-0547">Nucleotide-binding</keyword>
<evidence type="ECO:0000256" key="4">
    <source>
        <dbReference type="ARBA" id="ARBA00022840"/>
    </source>
</evidence>
<dbReference type="PANTHER" id="PTHR42918">
    <property type="entry name" value="LYSYL-TRNA SYNTHETASE"/>
    <property type="match status" value="1"/>
</dbReference>
<keyword evidence="4" id="KW-0067">ATP-binding</keyword>
<dbReference type="OrthoDB" id="9802326at2"/>
<keyword evidence="2" id="KW-0436">Ligase</keyword>
<dbReference type="GO" id="GO:0004824">
    <property type="term" value="F:lysine-tRNA ligase activity"/>
    <property type="evidence" value="ECO:0007669"/>
    <property type="project" value="InterPro"/>
</dbReference>
<dbReference type="AlphaFoldDB" id="A0A2S8F4R2"/>